<dbReference type="SUPFAM" id="SSF81301">
    <property type="entry name" value="Nucleotidyltransferase"/>
    <property type="match status" value="1"/>
</dbReference>
<organism evidence="2 3">
    <name type="scientific">Runella slithyformis (strain ATCC 29530 / DSM 19594 / LMG 11500 / NCIMB 11436 / LSU 4)</name>
    <dbReference type="NCBI Taxonomy" id="761193"/>
    <lineage>
        <taxon>Bacteria</taxon>
        <taxon>Pseudomonadati</taxon>
        <taxon>Bacteroidota</taxon>
        <taxon>Cytophagia</taxon>
        <taxon>Cytophagales</taxon>
        <taxon>Spirosomataceae</taxon>
        <taxon>Runella</taxon>
    </lineage>
</organism>
<reference evidence="2 3" key="2">
    <citation type="journal article" date="2012" name="Stand. Genomic Sci.">
        <title>Complete genome sequence of the aquatic bacterium Runella slithyformis type strain (LSU 4(T)).</title>
        <authorList>
            <person name="Copeland A."/>
            <person name="Zhang X."/>
            <person name="Misra M."/>
            <person name="Lapidus A."/>
            <person name="Nolan M."/>
            <person name="Lucas S."/>
            <person name="Deshpande S."/>
            <person name="Cheng J.F."/>
            <person name="Tapia R."/>
            <person name="Goodwin L.A."/>
            <person name="Pitluck S."/>
            <person name="Liolios K."/>
            <person name="Pagani I."/>
            <person name="Ivanova N."/>
            <person name="Mikhailova N."/>
            <person name="Pati A."/>
            <person name="Chen A."/>
            <person name="Palaniappan K."/>
            <person name="Land M."/>
            <person name="Hauser L."/>
            <person name="Pan C."/>
            <person name="Jeffries C.D."/>
            <person name="Detter J.C."/>
            <person name="Brambilla E.M."/>
            <person name="Rohde M."/>
            <person name="Djao O.D."/>
            <person name="Goker M."/>
            <person name="Sikorski J."/>
            <person name="Tindall B.J."/>
            <person name="Woyke T."/>
            <person name="Bristow J."/>
            <person name="Eisen J.A."/>
            <person name="Markowitz V."/>
            <person name="Hugenholtz P."/>
            <person name="Kyrpides N.C."/>
            <person name="Klenk H.P."/>
            <person name="Mavromatis K."/>
        </authorList>
    </citation>
    <scope>NUCLEOTIDE SEQUENCE [LARGE SCALE GENOMIC DNA]</scope>
    <source>
        <strain evidence="3">ATCC 29530 / DSM 19594 / LMG 11500 / NCIMB 11436 / LSU 4</strain>
    </source>
</reference>
<dbReference type="Proteomes" id="UP000000493">
    <property type="component" value="Chromosome"/>
</dbReference>
<name>A0A7U3ZLB1_RUNSL</name>
<dbReference type="Gene3D" id="3.30.460.10">
    <property type="entry name" value="Beta Polymerase, domain 2"/>
    <property type="match status" value="1"/>
</dbReference>
<feature type="domain" description="Polymerase nucleotidyl transferase" evidence="1">
    <location>
        <begin position="11"/>
        <end position="54"/>
    </location>
</feature>
<gene>
    <name evidence="2" type="ordered locus">Runsl_2897</name>
</gene>
<dbReference type="InterPro" id="IPR002934">
    <property type="entry name" value="Polymerase_NTP_transf_dom"/>
</dbReference>
<protein>
    <submittedName>
        <fullName evidence="2">DNA polymerase beta domain protein region</fullName>
    </submittedName>
</protein>
<dbReference type="PANTHER" id="PTHR33933:SF1">
    <property type="entry name" value="PROTEIN ADENYLYLTRANSFERASE MNTA-RELATED"/>
    <property type="match status" value="1"/>
</dbReference>
<keyword evidence="3" id="KW-1185">Reference proteome</keyword>
<dbReference type="CDD" id="cd05403">
    <property type="entry name" value="NT_KNTase_like"/>
    <property type="match status" value="1"/>
</dbReference>
<dbReference type="InterPro" id="IPR052548">
    <property type="entry name" value="Type_VII_TA_antitoxin"/>
</dbReference>
<dbReference type="EMBL" id="CP002859">
    <property type="protein sequence ID" value="AEI49285.1"/>
    <property type="molecule type" value="Genomic_DNA"/>
</dbReference>
<evidence type="ECO:0000313" key="2">
    <source>
        <dbReference type="EMBL" id="AEI49285.1"/>
    </source>
</evidence>
<dbReference type="RefSeq" id="WP_013928594.1">
    <property type="nucleotide sequence ID" value="NC_015703.1"/>
</dbReference>
<reference evidence="3" key="1">
    <citation type="submission" date="2011-06" db="EMBL/GenBank/DDBJ databases">
        <title>The complete genome of chromosome of Runella slithyformis DSM 19594.</title>
        <authorList>
            <consortium name="US DOE Joint Genome Institute (JGI-PGF)"/>
            <person name="Lucas S."/>
            <person name="Han J."/>
            <person name="Lapidus A."/>
            <person name="Bruce D."/>
            <person name="Goodwin L."/>
            <person name="Pitluck S."/>
            <person name="Peters L."/>
            <person name="Kyrpides N."/>
            <person name="Mavromatis K."/>
            <person name="Ivanova N."/>
            <person name="Ovchinnikova G."/>
            <person name="Zhang X."/>
            <person name="Misra M."/>
            <person name="Detter J.C."/>
            <person name="Tapia R."/>
            <person name="Han C."/>
            <person name="Land M."/>
            <person name="Hauser L."/>
            <person name="Markowitz V."/>
            <person name="Cheng J.-F."/>
            <person name="Hugenholtz P."/>
            <person name="Woyke T."/>
            <person name="Wu D."/>
            <person name="Tindall B."/>
            <person name="Faehrich R."/>
            <person name="Brambilla E."/>
            <person name="Klenk H.-P."/>
            <person name="Eisen J.A."/>
        </authorList>
    </citation>
    <scope>NUCLEOTIDE SEQUENCE [LARGE SCALE GENOMIC DNA]</scope>
    <source>
        <strain evidence="3">ATCC 29530 / DSM 19594 / LMG 11500 / NCIMB 11436 / LSU 4</strain>
    </source>
</reference>
<dbReference type="AlphaFoldDB" id="A0A7U3ZLB1"/>
<dbReference type="KEGG" id="rsi:Runsl_2897"/>
<sequence>MNSRAKRVGTQLKKELFQLYGNNPASLILFGSYARGDFDEESDTDFAIVLRDEALSPTSEILRITPFSTPIQIENDILISLLPVSEKRLLTSKQPVYPSIRSEGVKI</sequence>
<accession>A0A7U3ZLB1</accession>
<evidence type="ECO:0000259" key="1">
    <source>
        <dbReference type="Pfam" id="PF01909"/>
    </source>
</evidence>
<proteinExistence type="predicted"/>
<dbReference type="PANTHER" id="PTHR33933">
    <property type="entry name" value="NUCLEOTIDYLTRANSFERASE"/>
    <property type="match status" value="1"/>
</dbReference>
<dbReference type="GO" id="GO:0016779">
    <property type="term" value="F:nucleotidyltransferase activity"/>
    <property type="evidence" value="ECO:0007669"/>
    <property type="project" value="InterPro"/>
</dbReference>
<evidence type="ECO:0000313" key="3">
    <source>
        <dbReference type="Proteomes" id="UP000000493"/>
    </source>
</evidence>
<dbReference type="Pfam" id="PF01909">
    <property type="entry name" value="NTP_transf_2"/>
    <property type="match status" value="1"/>
</dbReference>
<dbReference type="InterPro" id="IPR043519">
    <property type="entry name" value="NT_sf"/>
</dbReference>